<keyword evidence="2" id="KW-1185">Reference proteome</keyword>
<proteinExistence type="predicted"/>
<evidence type="ECO:0000313" key="1">
    <source>
        <dbReference type="EMBL" id="KAE9392799.1"/>
    </source>
</evidence>
<dbReference type="EMBL" id="ML769587">
    <property type="protein sequence ID" value="KAE9392799.1"/>
    <property type="molecule type" value="Genomic_DNA"/>
</dbReference>
<gene>
    <name evidence="1" type="ORF">BT96DRAFT_924465</name>
</gene>
<dbReference type="Proteomes" id="UP000799118">
    <property type="component" value="Unassembled WGS sequence"/>
</dbReference>
<accession>A0A6A4H3M2</accession>
<sequence length="76" mass="8671">MRYKGNEAIRRCDIDVVKANVDSQAVSSIASKRVLVKAEVLRVGVGIWWEERREGEGEELGSSFRIRSQKSCWECI</sequence>
<evidence type="ECO:0000313" key="2">
    <source>
        <dbReference type="Proteomes" id="UP000799118"/>
    </source>
</evidence>
<name>A0A6A4H3M2_9AGAR</name>
<protein>
    <submittedName>
        <fullName evidence="1">Uncharacterized protein</fullName>
    </submittedName>
</protein>
<dbReference type="AlphaFoldDB" id="A0A6A4H3M2"/>
<organism evidence="1 2">
    <name type="scientific">Gymnopus androsaceus JB14</name>
    <dbReference type="NCBI Taxonomy" id="1447944"/>
    <lineage>
        <taxon>Eukaryota</taxon>
        <taxon>Fungi</taxon>
        <taxon>Dikarya</taxon>
        <taxon>Basidiomycota</taxon>
        <taxon>Agaricomycotina</taxon>
        <taxon>Agaricomycetes</taxon>
        <taxon>Agaricomycetidae</taxon>
        <taxon>Agaricales</taxon>
        <taxon>Marasmiineae</taxon>
        <taxon>Omphalotaceae</taxon>
        <taxon>Gymnopus</taxon>
    </lineage>
</organism>
<reference evidence="1" key="1">
    <citation type="journal article" date="2019" name="Environ. Microbiol.">
        <title>Fungal ecological strategies reflected in gene transcription - a case study of two litter decomposers.</title>
        <authorList>
            <person name="Barbi F."/>
            <person name="Kohler A."/>
            <person name="Barry K."/>
            <person name="Baskaran P."/>
            <person name="Daum C."/>
            <person name="Fauchery L."/>
            <person name="Ihrmark K."/>
            <person name="Kuo A."/>
            <person name="LaButti K."/>
            <person name="Lipzen A."/>
            <person name="Morin E."/>
            <person name="Grigoriev I.V."/>
            <person name="Henrissat B."/>
            <person name="Lindahl B."/>
            <person name="Martin F."/>
        </authorList>
    </citation>
    <scope>NUCLEOTIDE SEQUENCE</scope>
    <source>
        <strain evidence="1">JB14</strain>
    </source>
</reference>